<dbReference type="EMBL" id="JARAOO010000006">
    <property type="protein sequence ID" value="KAJ7966903.1"/>
    <property type="molecule type" value="Genomic_DNA"/>
</dbReference>
<keyword evidence="6" id="KW-1185">Reference proteome</keyword>
<sequence length="522" mass="56312">MVTTTDSSSNRNSPTSPGFSGDSNSPKFPRKNLPSPWAKVVRGGEPEPIPSIHQSPPSSSSSSSSLATSSPDQAHSSDCSPKAATSSLIVENSNASAVDCSDGNNGNAAQSKEARLEQTLKRRHRADSYSKTVSDGSLSNSQGPVTSHSPKKQGTSNAKPNSATNHTMPNRQRSTKRSDGSNIGATPAQSSFTHSPPPPPLPPFPVFPISPSTYGNMVPGVPDPPPREFPYRNNSWDTRPVGGFVSQPHTMNDHRSNSRRGNFGHHPRGDGSYHNNYGGRRDQDRGNYANTRDTHVQQSRASPRGSVRPPPPSSAGFVAPQPLGFFAGPMGFPEFYYYPTPPLESLRGMPFITHAPPAMFLPVAEPPLIPMLINQIEYYFSDANLIKDEFLRSNMDDQGWVPITLIASFPRVRSLTSNPQLILDSLRTSTVVEVQGEKMRRRNEWTKWLPSSGQLSTESGSESTGGLSYDTLLANLQKVAVDEATTDTVKADPNSEASPGTCSTESSVQSQIPNGDTTKKTN</sequence>
<feature type="compositionally biased region" description="Polar residues" evidence="3">
    <location>
        <begin position="72"/>
        <end position="110"/>
    </location>
</feature>
<feature type="compositionally biased region" description="Polar residues" evidence="3">
    <location>
        <begin position="1"/>
        <end position="26"/>
    </location>
</feature>
<dbReference type="SUPFAM" id="SSF46785">
    <property type="entry name" value="Winged helix' DNA-binding domain"/>
    <property type="match status" value="1"/>
</dbReference>
<dbReference type="Pfam" id="PF05383">
    <property type="entry name" value="La"/>
    <property type="match status" value="1"/>
</dbReference>
<protein>
    <submittedName>
        <fullName evidence="5">La-related protein 1C-like</fullName>
    </submittedName>
</protein>
<reference evidence="5" key="1">
    <citation type="journal article" date="2023" name="Science">
        <title>Elucidation of the pathway for biosynthesis of saponin adjuvants from the soapbark tree.</title>
        <authorList>
            <person name="Reed J."/>
            <person name="Orme A."/>
            <person name="El-Demerdash A."/>
            <person name="Owen C."/>
            <person name="Martin L.B.B."/>
            <person name="Misra R.C."/>
            <person name="Kikuchi S."/>
            <person name="Rejzek M."/>
            <person name="Martin A.C."/>
            <person name="Harkess A."/>
            <person name="Leebens-Mack J."/>
            <person name="Louveau T."/>
            <person name="Stephenson M.J."/>
            <person name="Osbourn A."/>
        </authorList>
    </citation>
    <scope>NUCLEOTIDE SEQUENCE</scope>
    <source>
        <strain evidence="5">S10</strain>
    </source>
</reference>
<dbReference type="PANTHER" id="PTHR22792:SF155">
    <property type="entry name" value="LA-RELATED PROTEIN 1C-LIKE"/>
    <property type="match status" value="1"/>
</dbReference>
<evidence type="ECO:0000313" key="6">
    <source>
        <dbReference type="Proteomes" id="UP001163823"/>
    </source>
</evidence>
<dbReference type="Proteomes" id="UP001163823">
    <property type="component" value="Chromosome 6"/>
</dbReference>
<dbReference type="InterPro" id="IPR036390">
    <property type="entry name" value="WH_DNA-bd_sf"/>
</dbReference>
<evidence type="ECO:0000313" key="5">
    <source>
        <dbReference type="EMBL" id="KAJ7966903.1"/>
    </source>
</evidence>
<organism evidence="5 6">
    <name type="scientific">Quillaja saponaria</name>
    <name type="common">Soap bark tree</name>
    <dbReference type="NCBI Taxonomy" id="32244"/>
    <lineage>
        <taxon>Eukaryota</taxon>
        <taxon>Viridiplantae</taxon>
        <taxon>Streptophyta</taxon>
        <taxon>Embryophyta</taxon>
        <taxon>Tracheophyta</taxon>
        <taxon>Spermatophyta</taxon>
        <taxon>Magnoliopsida</taxon>
        <taxon>eudicotyledons</taxon>
        <taxon>Gunneridae</taxon>
        <taxon>Pentapetalae</taxon>
        <taxon>rosids</taxon>
        <taxon>fabids</taxon>
        <taxon>Fabales</taxon>
        <taxon>Quillajaceae</taxon>
        <taxon>Quillaja</taxon>
    </lineage>
</organism>
<evidence type="ECO:0000259" key="4">
    <source>
        <dbReference type="PROSITE" id="PS50961"/>
    </source>
</evidence>
<evidence type="ECO:0000256" key="1">
    <source>
        <dbReference type="ARBA" id="ARBA00022884"/>
    </source>
</evidence>
<feature type="region of interest" description="Disordered" evidence="3">
    <location>
        <begin position="1"/>
        <end position="314"/>
    </location>
</feature>
<dbReference type="GO" id="GO:0003723">
    <property type="term" value="F:RNA binding"/>
    <property type="evidence" value="ECO:0007669"/>
    <property type="project" value="UniProtKB-UniRule"/>
</dbReference>
<dbReference type="KEGG" id="qsa:O6P43_016303"/>
<dbReference type="CDD" id="cd07323">
    <property type="entry name" value="LAM"/>
    <property type="match status" value="1"/>
</dbReference>
<feature type="domain" description="HTH La-type RNA-binding" evidence="4">
    <location>
        <begin position="362"/>
        <end position="451"/>
    </location>
</feature>
<proteinExistence type="predicted"/>
<gene>
    <name evidence="5" type="ORF">O6P43_016303</name>
</gene>
<feature type="compositionally biased region" description="Pro residues" evidence="3">
    <location>
        <begin position="195"/>
        <end position="208"/>
    </location>
</feature>
<accession>A0AAD7LZG1</accession>
<dbReference type="Gene3D" id="1.10.10.10">
    <property type="entry name" value="Winged helix-like DNA-binding domain superfamily/Winged helix DNA-binding domain"/>
    <property type="match status" value="1"/>
</dbReference>
<dbReference type="InterPro" id="IPR045180">
    <property type="entry name" value="La_dom_prot"/>
</dbReference>
<dbReference type="AlphaFoldDB" id="A0AAD7LZG1"/>
<feature type="compositionally biased region" description="Polar residues" evidence="3">
    <location>
        <begin position="495"/>
        <end position="516"/>
    </location>
</feature>
<evidence type="ECO:0000256" key="3">
    <source>
        <dbReference type="SAM" id="MobiDB-lite"/>
    </source>
</evidence>
<feature type="compositionally biased region" description="Polar residues" evidence="3">
    <location>
        <begin position="129"/>
        <end position="172"/>
    </location>
</feature>
<comment type="caution">
    <text evidence="5">The sequence shown here is derived from an EMBL/GenBank/DDBJ whole genome shotgun (WGS) entry which is preliminary data.</text>
</comment>
<dbReference type="PANTHER" id="PTHR22792">
    <property type="entry name" value="LUPUS LA PROTEIN-RELATED"/>
    <property type="match status" value="1"/>
</dbReference>
<feature type="region of interest" description="Disordered" evidence="3">
    <location>
        <begin position="484"/>
        <end position="522"/>
    </location>
</feature>
<dbReference type="InterPro" id="IPR006630">
    <property type="entry name" value="La_HTH"/>
</dbReference>
<dbReference type="SMART" id="SM00715">
    <property type="entry name" value="LA"/>
    <property type="match status" value="1"/>
</dbReference>
<name>A0AAD7LZG1_QUISA</name>
<feature type="compositionally biased region" description="Polar residues" evidence="3">
    <location>
        <begin position="180"/>
        <end position="189"/>
    </location>
</feature>
<dbReference type="InterPro" id="IPR036388">
    <property type="entry name" value="WH-like_DNA-bd_sf"/>
</dbReference>
<dbReference type="PROSITE" id="PS50961">
    <property type="entry name" value="HTH_LA"/>
    <property type="match status" value="1"/>
</dbReference>
<feature type="compositionally biased region" description="Low complexity" evidence="3">
    <location>
        <begin position="50"/>
        <end position="71"/>
    </location>
</feature>
<evidence type="ECO:0000256" key="2">
    <source>
        <dbReference type="PROSITE-ProRule" id="PRU00332"/>
    </source>
</evidence>
<keyword evidence="1 2" id="KW-0694">RNA-binding</keyword>